<evidence type="ECO:0000313" key="2">
    <source>
        <dbReference type="EMBL" id="MCH93731.1"/>
    </source>
</evidence>
<evidence type="ECO:0000256" key="1">
    <source>
        <dbReference type="SAM" id="MobiDB-lite"/>
    </source>
</evidence>
<keyword evidence="3" id="KW-1185">Reference proteome</keyword>
<proteinExistence type="predicted"/>
<name>A0A392N1X8_9FABA</name>
<feature type="non-terminal residue" evidence="2">
    <location>
        <position position="53"/>
    </location>
</feature>
<dbReference type="EMBL" id="LXQA010025664">
    <property type="protein sequence ID" value="MCH93731.1"/>
    <property type="molecule type" value="Genomic_DNA"/>
</dbReference>
<dbReference type="AlphaFoldDB" id="A0A392N1X8"/>
<feature type="region of interest" description="Disordered" evidence="1">
    <location>
        <begin position="1"/>
        <end position="34"/>
    </location>
</feature>
<accession>A0A392N1X8</accession>
<protein>
    <submittedName>
        <fullName evidence="2">Uncharacterized protein</fullName>
    </submittedName>
</protein>
<organism evidence="2 3">
    <name type="scientific">Trifolium medium</name>
    <dbReference type="NCBI Taxonomy" id="97028"/>
    <lineage>
        <taxon>Eukaryota</taxon>
        <taxon>Viridiplantae</taxon>
        <taxon>Streptophyta</taxon>
        <taxon>Embryophyta</taxon>
        <taxon>Tracheophyta</taxon>
        <taxon>Spermatophyta</taxon>
        <taxon>Magnoliopsida</taxon>
        <taxon>eudicotyledons</taxon>
        <taxon>Gunneridae</taxon>
        <taxon>Pentapetalae</taxon>
        <taxon>rosids</taxon>
        <taxon>fabids</taxon>
        <taxon>Fabales</taxon>
        <taxon>Fabaceae</taxon>
        <taxon>Papilionoideae</taxon>
        <taxon>50 kb inversion clade</taxon>
        <taxon>NPAAA clade</taxon>
        <taxon>Hologalegina</taxon>
        <taxon>IRL clade</taxon>
        <taxon>Trifolieae</taxon>
        <taxon>Trifolium</taxon>
    </lineage>
</organism>
<sequence>MPKTPMRPNSPLTGRAATVSKTKRTMGCTTSKTSKERKFPDLGMLKNGNNITA</sequence>
<dbReference type="Proteomes" id="UP000265520">
    <property type="component" value="Unassembled WGS sequence"/>
</dbReference>
<evidence type="ECO:0000313" key="3">
    <source>
        <dbReference type="Proteomes" id="UP000265520"/>
    </source>
</evidence>
<comment type="caution">
    <text evidence="2">The sequence shown here is derived from an EMBL/GenBank/DDBJ whole genome shotgun (WGS) entry which is preliminary data.</text>
</comment>
<reference evidence="2 3" key="1">
    <citation type="journal article" date="2018" name="Front. Plant Sci.">
        <title>Red Clover (Trifolium pratense) and Zigzag Clover (T. medium) - A Picture of Genomic Similarities and Differences.</title>
        <authorList>
            <person name="Dluhosova J."/>
            <person name="Istvanek J."/>
            <person name="Nedelnik J."/>
            <person name="Repkova J."/>
        </authorList>
    </citation>
    <scope>NUCLEOTIDE SEQUENCE [LARGE SCALE GENOMIC DNA]</scope>
    <source>
        <strain evidence="3">cv. 10/8</strain>
        <tissue evidence="2">Leaf</tissue>
    </source>
</reference>